<dbReference type="InterPro" id="IPR032466">
    <property type="entry name" value="Metal_Hydrolase"/>
</dbReference>
<dbReference type="Gene3D" id="3.20.20.140">
    <property type="entry name" value="Metal-dependent hydrolases"/>
    <property type="match status" value="1"/>
</dbReference>
<dbReference type="Proteomes" id="UP000654471">
    <property type="component" value="Unassembled WGS sequence"/>
</dbReference>
<evidence type="ECO:0000259" key="2">
    <source>
        <dbReference type="Pfam" id="PF04909"/>
    </source>
</evidence>
<dbReference type="RefSeq" id="WP_189308133.1">
    <property type="nucleotide sequence ID" value="NZ_BMRP01000061.1"/>
</dbReference>
<organism evidence="3 4">
    <name type="scientific">Streptomyces albospinus</name>
    <dbReference type="NCBI Taxonomy" id="285515"/>
    <lineage>
        <taxon>Bacteria</taxon>
        <taxon>Bacillati</taxon>
        <taxon>Actinomycetota</taxon>
        <taxon>Actinomycetes</taxon>
        <taxon>Kitasatosporales</taxon>
        <taxon>Streptomycetaceae</taxon>
        <taxon>Streptomyces</taxon>
    </lineage>
</organism>
<evidence type="ECO:0000313" key="3">
    <source>
        <dbReference type="EMBL" id="GGU99005.1"/>
    </source>
</evidence>
<dbReference type="PANTHER" id="PTHR21240">
    <property type="entry name" value="2-AMINO-3-CARBOXYLMUCONATE-6-SEMIALDEHYDE DECARBOXYLASE"/>
    <property type="match status" value="1"/>
</dbReference>
<evidence type="ECO:0000313" key="4">
    <source>
        <dbReference type="Proteomes" id="UP000654471"/>
    </source>
</evidence>
<evidence type="ECO:0000256" key="1">
    <source>
        <dbReference type="ARBA" id="ARBA00023239"/>
    </source>
</evidence>
<dbReference type="InterPro" id="IPR006680">
    <property type="entry name" value="Amidohydro-rel"/>
</dbReference>
<protein>
    <submittedName>
        <fullName evidence="3">Amidohydrolase</fullName>
    </submittedName>
</protein>
<feature type="domain" description="Amidohydrolase-related" evidence="2">
    <location>
        <begin position="43"/>
        <end position="317"/>
    </location>
</feature>
<gene>
    <name evidence="3" type="ORF">GCM10010211_78000</name>
</gene>
<comment type="caution">
    <text evidence="3">The sequence shown here is derived from an EMBL/GenBank/DDBJ whole genome shotgun (WGS) entry which is preliminary data.</text>
</comment>
<dbReference type="SUPFAM" id="SSF51556">
    <property type="entry name" value="Metallo-dependent hydrolases"/>
    <property type="match status" value="1"/>
</dbReference>
<accession>A0ABQ2VMG5</accession>
<dbReference type="InterPro" id="IPR032465">
    <property type="entry name" value="ACMSD"/>
</dbReference>
<name>A0ABQ2VMG5_9ACTN</name>
<dbReference type="Pfam" id="PF04909">
    <property type="entry name" value="Amidohydro_2"/>
    <property type="match status" value="1"/>
</dbReference>
<sequence length="343" mass="37284">MPLIAIEEHWIMPDSTSALLDESLVFNEMGDHQERLEDLGAGRIAVMDAQGIDMSILALTPPGAQQLLPKEGRALSRAANDVAAAAVARNPDRFRSLSTLPMSSPKDVAGELERAAAMGHVGTMVYGRSGDLFLDDLAYDDFFSAASELGQPVFIHPQLPSTAVRDASYRGFDPMTDLALATFGWGWHMDAGTAALRLILRGTFDRHPDLQVVLGHWGEMLLFWLDRADSLSRIAGLQRSVADCIRSNFHITTSGMLNPAHLQHALSVTSVDRLIFSTDYPFQRPTREEIDSFLNHFASDAERQQFSSANAASLYGIDLKTSISLEDAAEGGAGASPTSSRKP</sequence>
<keyword evidence="1" id="KW-0456">Lyase</keyword>
<keyword evidence="4" id="KW-1185">Reference proteome</keyword>
<reference evidence="4" key="1">
    <citation type="journal article" date="2019" name="Int. J. Syst. Evol. Microbiol.">
        <title>The Global Catalogue of Microorganisms (GCM) 10K type strain sequencing project: providing services to taxonomists for standard genome sequencing and annotation.</title>
        <authorList>
            <consortium name="The Broad Institute Genomics Platform"/>
            <consortium name="The Broad Institute Genome Sequencing Center for Infectious Disease"/>
            <person name="Wu L."/>
            <person name="Ma J."/>
        </authorList>
    </citation>
    <scope>NUCLEOTIDE SEQUENCE [LARGE SCALE GENOMIC DNA]</scope>
    <source>
        <strain evidence="4">JCM 3399</strain>
    </source>
</reference>
<dbReference type="PANTHER" id="PTHR21240:SF30">
    <property type="entry name" value="AMIDOHYDROLASE-RELATED DOMAIN-CONTAINING PROTEIN-RELATED"/>
    <property type="match status" value="1"/>
</dbReference>
<dbReference type="EMBL" id="BMRP01000061">
    <property type="protein sequence ID" value="GGU99005.1"/>
    <property type="molecule type" value="Genomic_DNA"/>
</dbReference>
<proteinExistence type="predicted"/>